<dbReference type="AlphaFoldDB" id="U9T377"/>
<accession>U9T377</accession>
<gene>
    <name evidence="1" type="ORF">GLOINDRAFT_676</name>
</gene>
<organism evidence="1">
    <name type="scientific">Rhizophagus irregularis (strain DAOM 181602 / DAOM 197198 / MUCL 43194)</name>
    <name type="common">Arbuscular mycorrhizal fungus</name>
    <name type="synonym">Glomus intraradices</name>
    <dbReference type="NCBI Taxonomy" id="747089"/>
    <lineage>
        <taxon>Eukaryota</taxon>
        <taxon>Fungi</taxon>
        <taxon>Fungi incertae sedis</taxon>
        <taxon>Mucoromycota</taxon>
        <taxon>Glomeromycotina</taxon>
        <taxon>Glomeromycetes</taxon>
        <taxon>Glomerales</taxon>
        <taxon>Glomeraceae</taxon>
        <taxon>Rhizophagus</taxon>
    </lineage>
</organism>
<evidence type="ECO:0000313" key="1">
    <source>
        <dbReference type="EMBL" id="ESA02629.1"/>
    </source>
</evidence>
<reference evidence="1" key="1">
    <citation type="submission" date="2013-07" db="EMBL/GenBank/DDBJ databases">
        <title>The genome of an arbuscular mycorrhizal fungus provides insights into the evolution of the oldest plant symbiosis.</title>
        <authorList>
            <consortium name="DOE Joint Genome Institute"/>
            <person name="Tisserant E."/>
            <person name="Malbreil M."/>
            <person name="Kuo A."/>
            <person name="Kohler A."/>
            <person name="Symeonidi A."/>
            <person name="Balestrini R."/>
            <person name="Charron P."/>
            <person name="Duensing N."/>
            <person name="Frei-dit-Frey N."/>
            <person name="Gianinazzi-Pearson V."/>
            <person name="Gilbert B."/>
            <person name="Handa Y."/>
            <person name="Hijri M."/>
            <person name="Kaul R."/>
            <person name="Kawaguchi M."/>
            <person name="Krajinski F."/>
            <person name="Lammers P."/>
            <person name="Lapierre D."/>
            <person name="Masclaux F.G."/>
            <person name="Murat C."/>
            <person name="Morin E."/>
            <person name="Ndikumana S."/>
            <person name="Pagni M."/>
            <person name="Petitpierre D."/>
            <person name="Requena N."/>
            <person name="Rosikiewicz P."/>
            <person name="Riley R."/>
            <person name="Saito K."/>
            <person name="San Clemente H."/>
            <person name="Shapiro H."/>
            <person name="van Tuinen D."/>
            <person name="Becard G."/>
            <person name="Bonfante P."/>
            <person name="Paszkowski U."/>
            <person name="Shachar-Hill Y."/>
            <person name="Young J.P."/>
            <person name="Sanders I.R."/>
            <person name="Henrissat B."/>
            <person name="Rensing S.A."/>
            <person name="Grigoriev I.V."/>
            <person name="Corradi N."/>
            <person name="Roux C."/>
            <person name="Martin F."/>
        </authorList>
    </citation>
    <scope>NUCLEOTIDE SEQUENCE</scope>
    <source>
        <strain evidence="1">DAOM 197198</strain>
    </source>
</reference>
<proteinExistence type="predicted"/>
<name>U9T377_RHIID</name>
<dbReference type="HOGENOM" id="CLU_2759118_0_0_1"/>
<sequence>MTGLLDYVTGQKLRTRLWNLGKKKVARRIIRIRLWNLGYWTKLRTRLCNLGKKRVEELLNENYEPDFGIM</sequence>
<dbReference type="EMBL" id="KI295579">
    <property type="protein sequence ID" value="ESA02629.1"/>
    <property type="molecule type" value="Genomic_DNA"/>
</dbReference>
<protein>
    <submittedName>
        <fullName evidence="1">Uncharacterized protein</fullName>
    </submittedName>
</protein>